<dbReference type="InterPro" id="IPR010920">
    <property type="entry name" value="LSM_dom_sf"/>
</dbReference>
<feature type="compositionally biased region" description="Gly residues" evidence="3">
    <location>
        <begin position="381"/>
        <end position="400"/>
    </location>
</feature>
<feature type="short sequence motif" description="TFG box" evidence="2">
    <location>
        <begin position="349"/>
        <end position="369"/>
    </location>
</feature>
<keyword evidence="9" id="KW-1185">Reference proteome</keyword>
<dbReference type="PROSITE" id="PS51512">
    <property type="entry name" value="DFDF"/>
    <property type="match status" value="1"/>
</dbReference>
<evidence type="ECO:0000313" key="9">
    <source>
        <dbReference type="Proteomes" id="UP000053477"/>
    </source>
</evidence>
<dbReference type="SUPFAM" id="SSF50182">
    <property type="entry name" value="Sm-like ribonucleoproteins"/>
    <property type="match status" value="1"/>
</dbReference>
<dbReference type="Pfam" id="PF12701">
    <property type="entry name" value="LSM14"/>
    <property type="match status" value="1"/>
</dbReference>
<dbReference type="Proteomes" id="UP000053477">
    <property type="component" value="Unassembled WGS sequence"/>
</dbReference>
<feature type="domain" description="FFD box profile" evidence="5">
    <location>
        <begin position="313"/>
        <end position="329"/>
    </location>
</feature>
<dbReference type="GO" id="GO:0003729">
    <property type="term" value="F:mRNA binding"/>
    <property type="evidence" value="ECO:0007669"/>
    <property type="project" value="TreeGrafter"/>
</dbReference>
<dbReference type="InterPro" id="IPR019050">
    <property type="entry name" value="FDF_dom"/>
</dbReference>
<sequence length="418" mass="43651">MAQSFIGKSIALLSHSDVRYRGILAGLDPLNSTIQLQNVYSMGTETRRPPEEFIPPAEQPYEYIIFRASEVKDLALDNEPPIRPRSVHDDPAVLGAVRPPPKEQREQQEDHYQGAVPANLGARPPPQQVASVSPAVTTAAAASLPPSVPSSNGVPPVPEQPQAKRAALQQQGDAAAVAAAAAAQGRAVNRMASASVNSVHSATQSLENVERALGDLRLQNAQVSANGGNRGGRRSGGARERNNNTHAPITIPATEFDFESSNAKFKKTIVRKTSVNDADAEDSDSRTNPSDEEEDAVSKTSSSKVAKDDKSAGAYNPKASFFDSLSSSALPAEGGGRGGRGRGRGGRGNGRSRREEERERNFATFGEAGGVGLMGPDAYVGGYGGYGRGRRGGGGGGGRGGRGRGPRRGVPLSAGGDQ</sequence>
<proteinExistence type="predicted"/>
<feature type="region of interest" description="Disordered" evidence="3">
    <location>
        <begin position="276"/>
        <end position="418"/>
    </location>
</feature>
<evidence type="ECO:0000259" key="5">
    <source>
        <dbReference type="PROSITE" id="PS51513"/>
    </source>
</evidence>
<dbReference type="AlphaFoldDB" id="A0A0H2RYS7"/>
<dbReference type="Pfam" id="PF09532">
    <property type="entry name" value="FDF"/>
    <property type="match status" value="1"/>
</dbReference>
<feature type="domain" description="TFG box profile" evidence="6">
    <location>
        <begin position="349"/>
        <end position="369"/>
    </location>
</feature>
<dbReference type="GO" id="GO:0034063">
    <property type="term" value="P:stress granule assembly"/>
    <property type="evidence" value="ECO:0007669"/>
    <property type="project" value="TreeGrafter"/>
</dbReference>
<feature type="compositionally biased region" description="Basic and acidic residues" evidence="3">
    <location>
        <begin position="78"/>
        <end position="91"/>
    </location>
</feature>
<feature type="domain" description="DFDF" evidence="4">
    <location>
        <begin position="244"/>
        <end position="280"/>
    </location>
</feature>
<dbReference type="InterPro" id="IPR025768">
    <property type="entry name" value="TFG_box"/>
</dbReference>
<dbReference type="Gene3D" id="2.30.30.100">
    <property type="match status" value="1"/>
</dbReference>
<organism evidence="8 9">
    <name type="scientific">Schizopora paradoxa</name>
    <dbReference type="NCBI Taxonomy" id="27342"/>
    <lineage>
        <taxon>Eukaryota</taxon>
        <taxon>Fungi</taxon>
        <taxon>Dikarya</taxon>
        <taxon>Basidiomycota</taxon>
        <taxon>Agaricomycotina</taxon>
        <taxon>Agaricomycetes</taxon>
        <taxon>Hymenochaetales</taxon>
        <taxon>Schizoporaceae</taxon>
        <taxon>Schizopora</taxon>
    </lineage>
</organism>
<dbReference type="SMART" id="SM01199">
    <property type="entry name" value="FDF"/>
    <property type="match status" value="1"/>
</dbReference>
<name>A0A0H2RYS7_9AGAM</name>
<dbReference type="EMBL" id="KQ085940">
    <property type="protein sequence ID" value="KLO14663.1"/>
    <property type="molecule type" value="Genomic_DNA"/>
</dbReference>
<dbReference type="PROSITE" id="PS51513">
    <property type="entry name" value="FFD"/>
    <property type="match status" value="1"/>
</dbReference>
<dbReference type="GO" id="GO:0033962">
    <property type="term" value="P:P-body assembly"/>
    <property type="evidence" value="ECO:0007669"/>
    <property type="project" value="TreeGrafter"/>
</dbReference>
<feature type="domain" description="Sm" evidence="7">
    <location>
        <begin position="1"/>
        <end position="80"/>
    </location>
</feature>
<accession>A0A0H2RYS7</accession>
<feature type="compositionally biased region" description="Low complexity" evidence="3">
    <location>
        <begin position="319"/>
        <end position="330"/>
    </location>
</feature>
<feature type="compositionally biased region" description="Basic and acidic residues" evidence="3">
    <location>
        <begin position="100"/>
        <end position="112"/>
    </location>
</feature>
<evidence type="ECO:0000256" key="1">
    <source>
        <dbReference type="PROSITE-ProRule" id="PRU00846"/>
    </source>
</evidence>
<feature type="region of interest" description="Disordered" evidence="3">
    <location>
        <begin position="219"/>
        <end position="255"/>
    </location>
</feature>
<dbReference type="PROSITE" id="PS52002">
    <property type="entry name" value="SM"/>
    <property type="match status" value="1"/>
</dbReference>
<evidence type="ECO:0008006" key="10">
    <source>
        <dbReference type="Google" id="ProtNLM"/>
    </source>
</evidence>
<dbReference type="InterPro" id="IPR025761">
    <property type="entry name" value="FFD_box"/>
</dbReference>
<evidence type="ECO:0000256" key="2">
    <source>
        <dbReference type="PROSITE-ProRule" id="PRU00869"/>
    </source>
</evidence>
<dbReference type="CDD" id="cd01736">
    <property type="entry name" value="LSm14_N"/>
    <property type="match status" value="1"/>
</dbReference>
<evidence type="ECO:0000313" key="8">
    <source>
        <dbReference type="EMBL" id="KLO14663.1"/>
    </source>
</evidence>
<gene>
    <name evidence="8" type="ORF">SCHPADRAFT_903076</name>
</gene>
<dbReference type="InterPro" id="IPR047575">
    <property type="entry name" value="Sm"/>
</dbReference>
<feature type="region of interest" description="Disordered" evidence="3">
    <location>
        <begin position="78"/>
        <end position="170"/>
    </location>
</feature>
<evidence type="ECO:0000259" key="4">
    <source>
        <dbReference type="PROSITE" id="PS51512"/>
    </source>
</evidence>
<evidence type="ECO:0000259" key="6">
    <source>
        <dbReference type="PROSITE" id="PS51536"/>
    </source>
</evidence>
<dbReference type="InterPro" id="IPR025762">
    <property type="entry name" value="DFDF"/>
</dbReference>
<dbReference type="PROSITE" id="PS51536">
    <property type="entry name" value="TFG"/>
    <property type="match status" value="1"/>
</dbReference>
<evidence type="ECO:0000256" key="3">
    <source>
        <dbReference type="SAM" id="MobiDB-lite"/>
    </source>
</evidence>
<evidence type="ECO:0000259" key="7">
    <source>
        <dbReference type="PROSITE" id="PS52002"/>
    </source>
</evidence>
<protein>
    <recommendedName>
        <fullName evidence="10">TFG box profile domain-containing protein</fullName>
    </recommendedName>
</protein>
<feature type="short sequence motif" description="FFD box" evidence="1">
    <location>
        <begin position="313"/>
        <end position="329"/>
    </location>
</feature>
<dbReference type="InterPro" id="IPR025609">
    <property type="entry name" value="Lsm14-like_N"/>
</dbReference>
<feature type="compositionally biased region" description="Basic and acidic residues" evidence="3">
    <location>
        <begin position="352"/>
        <end position="361"/>
    </location>
</feature>
<feature type="compositionally biased region" description="Low complexity" evidence="3">
    <location>
        <begin position="129"/>
        <end position="154"/>
    </location>
</feature>
<dbReference type="PANTHER" id="PTHR13586">
    <property type="entry name" value="SCD6 PROTEIN-RELATED"/>
    <property type="match status" value="1"/>
</dbReference>
<dbReference type="OrthoDB" id="21539at2759"/>
<dbReference type="GO" id="GO:0000932">
    <property type="term" value="C:P-body"/>
    <property type="evidence" value="ECO:0007669"/>
    <property type="project" value="TreeGrafter"/>
</dbReference>
<dbReference type="STRING" id="27342.A0A0H2RYS7"/>
<reference evidence="8 9" key="1">
    <citation type="submission" date="2015-04" db="EMBL/GenBank/DDBJ databases">
        <title>Complete genome sequence of Schizopora paradoxa KUC8140, a cosmopolitan wood degrader in East Asia.</title>
        <authorList>
            <consortium name="DOE Joint Genome Institute"/>
            <person name="Min B."/>
            <person name="Park H."/>
            <person name="Jang Y."/>
            <person name="Kim J.-J."/>
            <person name="Kim K.H."/>
            <person name="Pangilinan J."/>
            <person name="Lipzen A."/>
            <person name="Riley R."/>
            <person name="Grigoriev I.V."/>
            <person name="Spatafora J.W."/>
            <person name="Choi I.-G."/>
        </authorList>
    </citation>
    <scope>NUCLEOTIDE SEQUENCE [LARGE SCALE GENOMIC DNA]</scope>
    <source>
        <strain evidence="8 9">KUC8140</strain>
    </source>
</reference>
<dbReference type="SMART" id="SM01271">
    <property type="entry name" value="LSM14"/>
    <property type="match status" value="1"/>
</dbReference>
<dbReference type="PANTHER" id="PTHR13586:SF0">
    <property type="entry name" value="TRAILER HITCH, ISOFORM H"/>
    <property type="match status" value="1"/>
</dbReference>
<dbReference type="InParanoid" id="A0A0H2RYS7"/>